<accession>A0A6G1JXI3</accession>
<evidence type="ECO:0000313" key="2">
    <source>
        <dbReference type="Proteomes" id="UP000799428"/>
    </source>
</evidence>
<sequence length="174" mass="19387">MLQVRKLSGGGKQAELYITRVLWGFLRASQVQFSVFNSMPGSSQFSPPILNPDPSFFVGTAPSQVLCDYLPLFVSILSMRIKYQISVKSSSPFNYHFRTEQFCIESYIPTQPTRTCLTPTAVARYHLCRTRPDRKSGETFSRLQSGVGSPKTLIKSPTMAKGLKGRGTRGLILV</sequence>
<gene>
    <name evidence="1" type="ORF">K504DRAFT_506261</name>
</gene>
<dbReference type="Proteomes" id="UP000799428">
    <property type="component" value="Unassembled WGS sequence"/>
</dbReference>
<dbReference type="EMBL" id="MU005779">
    <property type="protein sequence ID" value="KAF2705319.1"/>
    <property type="molecule type" value="Genomic_DNA"/>
</dbReference>
<reference evidence="1" key="1">
    <citation type="journal article" date="2020" name="Stud. Mycol.">
        <title>101 Dothideomycetes genomes: a test case for predicting lifestyles and emergence of pathogens.</title>
        <authorList>
            <person name="Haridas S."/>
            <person name="Albert R."/>
            <person name="Binder M."/>
            <person name="Bloem J."/>
            <person name="Labutti K."/>
            <person name="Salamov A."/>
            <person name="Andreopoulos B."/>
            <person name="Baker S."/>
            <person name="Barry K."/>
            <person name="Bills G."/>
            <person name="Bluhm B."/>
            <person name="Cannon C."/>
            <person name="Castanera R."/>
            <person name="Culley D."/>
            <person name="Daum C."/>
            <person name="Ezra D."/>
            <person name="Gonzalez J."/>
            <person name="Henrissat B."/>
            <person name="Kuo A."/>
            <person name="Liang C."/>
            <person name="Lipzen A."/>
            <person name="Lutzoni F."/>
            <person name="Magnuson J."/>
            <person name="Mondo S."/>
            <person name="Nolan M."/>
            <person name="Ohm R."/>
            <person name="Pangilinan J."/>
            <person name="Park H.-J."/>
            <person name="Ramirez L."/>
            <person name="Alfaro M."/>
            <person name="Sun H."/>
            <person name="Tritt A."/>
            <person name="Yoshinaga Y."/>
            <person name="Zwiers L.-H."/>
            <person name="Turgeon B."/>
            <person name="Goodwin S."/>
            <person name="Spatafora J."/>
            <person name="Crous P."/>
            <person name="Grigoriev I."/>
        </authorList>
    </citation>
    <scope>NUCLEOTIDE SEQUENCE</scope>
    <source>
        <strain evidence="1">CBS 279.74</strain>
    </source>
</reference>
<name>A0A6G1JXI3_9PLEO</name>
<evidence type="ECO:0000313" key="1">
    <source>
        <dbReference type="EMBL" id="KAF2705319.1"/>
    </source>
</evidence>
<organism evidence="1 2">
    <name type="scientific">Pleomassaria siparia CBS 279.74</name>
    <dbReference type="NCBI Taxonomy" id="1314801"/>
    <lineage>
        <taxon>Eukaryota</taxon>
        <taxon>Fungi</taxon>
        <taxon>Dikarya</taxon>
        <taxon>Ascomycota</taxon>
        <taxon>Pezizomycotina</taxon>
        <taxon>Dothideomycetes</taxon>
        <taxon>Pleosporomycetidae</taxon>
        <taxon>Pleosporales</taxon>
        <taxon>Pleomassariaceae</taxon>
        <taxon>Pleomassaria</taxon>
    </lineage>
</organism>
<dbReference type="AlphaFoldDB" id="A0A6G1JXI3"/>
<proteinExistence type="predicted"/>
<protein>
    <submittedName>
        <fullName evidence="1">Uncharacterized protein</fullName>
    </submittedName>
</protein>
<keyword evidence="2" id="KW-1185">Reference proteome</keyword>